<evidence type="ECO:0000259" key="2">
    <source>
        <dbReference type="SMART" id="SM00903"/>
    </source>
</evidence>
<accession>A0ABW0WR47</accession>
<dbReference type="PANTHER" id="PTHR30466">
    <property type="entry name" value="FLAVIN REDUCTASE"/>
    <property type="match status" value="1"/>
</dbReference>
<dbReference type="Proteomes" id="UP001596065">
    <property type="component" value="Unassembled WGS sequence"/>
</dbReference>
<dbReference type="SUPFAM" id="SSF50475">
    <property type="entry name" value="FMN-binding split barrel"/>
    <property type="match status" value="1"/>
</dbReference>
<keyword evidence="1 3" id="KW-0560">Oxidoreductase</keyword>
<sequence>MNPASVVKSTDRTPLASSSLRDAMSCFATGVIVLSVGGEDIHGMTANAFTSVSLEPPTILCCVAQDAVMHKALTSQRRFGVSILEAGQEQLARYFADKRRPLGPEQFDGLDWDLGEFSRAPLLHGALAWLECELTECHDSGDHTLFLGRVVDARTRTGGSGLLFFGSAFLETGAGGAGRTGEPGHA</sequence>
<dbReference type="EMBL" id="JBHSOE010000050">
    <property type="protein sequence ID" value="MFC5658735.1"/>
    <property type="molecule type" value="Genomic_DNA"/>
</dbReference>
<keyword evidence="4" id="KW-1185">Reference proteome</keyword>
<evidence type="ECO:0000313" key="3">
    <source>
        <dbReference type="EMBL" id="MFC5658735.1"/>
    </source>
</evidence>
<evidence type="ECO:0000256" key="1">
    <source>
        <dbReference type="ARBA" id="ARBA00023002"/>
    </source>
</evidence>
<gene>
    <name evidence="3" type="ORF">ACFP3J_25050</name>
</gene>
<reference evidence="4" key="1">
    <citation type="journal article" date="2019" name="Int. J. Syst. Evol. Microbiol.">
        <title>The Global Catalogue of Microorganisms (GCM) 10K type strain sequencing project: providing services to taxonomists for standard genome sequencing and annotation.</title>
        <authorList>
            <consortium name="The Broad Institute Genomics Platform"/>
            <consortium name="The Broad Institute Genome Sequencing Center for Infectious Disease"/>
            <person name="Wu L."/>
            <person name="Ma J."/>
        </authorList>
    </citation>
    <scope>NUCLEOTIDE SEQUENCE [LARGE SCALE GENOMIC DNA]</scope>
    <source>
        <strain evidence="4">KCTC 5701</strain>
    </source>
</reference>
<dbReference type="EC" id="1.-.-.-" evidence="3"/>
<dbReference type="InterPro" id="IPR050268">
    <property type="entry name" value="NADH-dep_flavin_reductase"/>
</dbReference>
<evidence type="ECO:0000313" key="4">
    <source>
        <dbReference type="Proteomes" id="UP001596065"/>
    </source>
</evidence>
<dbReference type="SMART" id="SM00903">
    <property type="entry name" value="Flavin_Reduct"/>
    <property type="match status" value="1"/>
</dbReference>
<protein>
    <submittedName>
        <fullName evidence="3">Flavin reductase family protein</fullName>
        <ecNumber evidence="3">1.-.-.-</ecNumber>
    </submittedName>
</protein>
<comment type="caution">
    <text evidence="3">The sequence shown here is derived from an EMBL/GenBank/DDBJ whole genome shotgun (WGS) entry which is preliminary data.</text>
</comment>
<dbReference type="Pfam" id="PF01613">
    <property type="entry name" value="Flavin_Reduct"/>
    <property type="match status" value="1"/>
</dbReference>
<dbReference type="PANTHER" id="PTHR30466:SF1">
    <property type="entry name" value="FMN REDUCTASE (NADH) RUTF"/>
    <property type="match status" value="1"/>
</dbReference>
<dbReference type="Gene3D" id="2.30.110.10">
    <property type="entry name" value="Electron Transport, Fmn-binding Protein, Chain A"/>
    <property type="match status" value="1"/>
</dbReference>
<proteinExistence type="predicted"/>
<feature type="domain" description="Flavin reductase like" evidence="2">
    <location>
        <begin position="24"/>
        <end position="171"/>
    </location>
</feature>
<dbReference type="InterPro" id="IPR012349">
    <property type="entry name" value="Split_barrel_FMN-bd"/>
</dbReference>
<name>A0ABW0WR47_STRNO</name>
<dbReference type="RefSeq" id="WP_344346595.1">
    <property type="nucleotide sequence ID" value="NZ_BAAASM010000004.1"/>
</dbReference>
<organism evidence="3 4">
    <name type="scientific">Streptomyces nogalater</name>
    <dbReference type="NCBI Taxonomy" id="38314"/>
    <lineage>
        <taxon>Bacteria</taxon>
        <taxon>Bacillati</taxon>
        <taxon>Actinomycetota</taxon>
        <taxon>Actinomycetes</taxon>
        <taxon>Kitasatosporales</taxon>
        <taxon>Streptomycetaceae</taxon>
        <taxon>Streptomyces</taxon>
    </lineage>
</organism>
<dbReference type="InterPro" id="IPR002563">
    <property type="entry name" value="Flavin_Rdtase-like_dom"/>
</dbReference>
<dbReference type="GO" id="GO:0016491">
    <property type="term" value="F:oxidoreductase activity"/>
    <property type="evidence" value="ECO:0007669"/>
    <property type="project" value="UniProtKB-KW"/>
</dbReference>